<name>A0AA88D7X6_FICCA</name>
<accession>A0AA88D7X6</accession>
<dbReference type="Proteomes" id="UP001187192">
    <property type="component" value="Unassembled WGS sequence"/>
</dbReference>
<evidence type="ECO:0000313" key="1">
    <source>
        <dbReference type="EMBL" id="GMN44982.1"/>
    </source>
</evidence>
<protein>
    <submittedName>
        <fullName evidence="1">Uncharacterized protein</fullName>
    </submittedName>
</protein>
<reference evidence="1" key="1">
    <citation type="submission" date="2023-07" db="EMBL/GenBank/DDBJ databases">
        <title>draft genome sequence of fig (Ficus carica).</title>
        <authorList>
            <person name="Takahashi T."/>
            <person name="Nishimura K."/>
        </authorList>
    </citation>
    <scope>NUCLEOTIDE SEQUENCE</scope>
</reference>
<dbReference type="EMBL" id="BTGU01000019">
    <property type="protein sequence ID" value="GMN44982.1"/>
    <property type="molecule type" value="Genomic_DNA"/>
</dbReference>
<keyword evidence="2" id="KW-1185">Reference proteome</keyword>
<organism evidence="1 2">
    <name type="scientific">Ficus carica</name>
    <name type="common">Common fig</name>
    <dbReference type="NCBI Taxonomy" id="3494"/>
    <lineage>
        <taxon>Eukaryota</taxon>
        <taxon>Viridiplantae</taxon>
        <taxon>Streptophyta</taxon>
        <taxon>Embryophyta</taxon>
        <taxon>Tracheophyta</taxon>
        <taxon>Spermatophyta</taxon>
        <taxon>Magnoliopsida</taxon>
        <taxon>eudicotyledons</taxon>
        <taxon>Gunneridae</taxon>
        <taxon>Pentapetalae</taxon>
        <taxon>rosids</taxon>
        <taxon>fabids</taxon>
        <taxon>Rosales</taxon>
        <taxon>Moraceae</taxon>
        <taxon>Ficeae</taxon>
        <taxon>Ficus</taxon>
    </lineage>
</organism>
<gene>
    <name evidence="1" type="ORF">TIFTF001_014184</name>
</gene>
<comment type="caution">
    <text evidence="1">The sequence shown here is derived from an EMBL/GenBank/DDBJ whole genome shotgun (WGS) entry which is preliminary data.</text>
</comment>
<dbReference type="AlphaFoldDB" id="A0AA88D7X6"/>
<sequence>MQIRDEFQNKIGVGFRNKGLKSDFKTRVGVGFWSWVGVGFQNDDRGRVLVRGSGQDSRIRMGFKMGDGVGFCDGGQDWVSVLESRFETVVEIHDKGQGRNSQLKF</sequence>
<evidence type="ECO:0000313" key="2">
    <source>
        <dbReference type="Proteomes" id="UP001187192"/>
    </source>
</evidence>
<proteinExistence type="predicted"/>